<evidence type="ECO:0000313" key="2">
    <source>
        <dbReference type="Proteomes" id="UP000076858"/>
    </source>
</evidence>
<evidence type="ECO:0000313" key="1">
    <source>
        <dbReference type="EMBL" id="KZS03732.1"/>
    </source>
</evidence>
<dbReference type="AlphaFoldDB" id="A0A164L298"/>
<gene>
    <name evidence="1" type="ORF">APZ42_033493</name>
</gene>
<proteinExistence type="predicted"/>
<organism evidence="1 2">
    <name type="scientific">Daphnia magna</name>
    <dbReference type="NCBI Taxonomy" id="35525"/>
    <lineage>
        <taxon>Eukaryota</taxon>
        <taxon>Metazoa</taxon>
        <taxon>Ecdysozoa</taxon>
        <taxon>Arthropoda</taxon>
        <taxon>Crustacea</taxon>
        <taxon>Branchiopoda</taxon>
        <taxon>Diplostraca</taxon>
        <taxon>Cladocera</taxon>
        <taxon>Anomopoda</taxon>
        <taxon>Daphniidae</taxon>
        <taxon>Daphnia</taxon>
    </lineage>
</organism>
<protein>
    <submittedName>
        <fullName evidence="1">Uncharacterized protein</fullName>
    </submittedName>
</protein>
<accession>A0A164L298</accession>
<reference evidence="1 2" key="1">
    <citation type="submission" date="2016-03" db="EMBL/GenBank/DDBJ databases">
        <title>EvidentialGene: Evidence-directed Construction of Genes on Genomes.</title>
        <authorList>
            <person name="Gilbert D.G."/>
            <person name="Choi J.-H."/>
            <person name="Mockaitis K."/>
            <person name="Colbourne J."/>
            <person name="Pfrender M."/>
        </authorList>
    </citation>
    <scope>NUCLEOTIDE SEQUENCE [LARGE SCALE GENOMIC DNA]</scope>
    <source>
        <strain evidence="1 2">Xinb3</strain>
        <tissue evidence="1">Complete organism</tissue>
    </source>
</reference>
<dbReference type="EMBL" id="LRGB01003216">
    <property type="protein sequence ID" value="KZS03732.1"/>
    <property type="molecule type" value="Genomic_DNA"/>
</dbReference>
<sequence>MRMPQRKKTKQKRVDNSFVALCRVYIEVATSDPTSGYFVLPVAFPAACHVIYRQLATNKKMITYS</sequence>
<name>A0A164L298_9CRUS</name>
<keyword evidence="2" id="KW-1185">Reference proteome</keyword>
<comment type="caution">
    <text evidence="1">The sequence shown here is derived from an EMBL/GenBank/DDBJ whole genome shotgun (WGS) entry which is preliminary data.</text>
</comment>
<dbReference type="Proteomes" id="UP000076858">
    <property type="component" value="Unassembled WGS sequence"/>
</dbReference>